<proteinExistence type="predicted"/>
<dbReference type="EMBL" id="LT629740">
    <property type="protein sequence ID" value="SDT68676.1"/>
    <property type="molecule type" value="Genomic_DNA"/>
</dbReference>
<dbReference type="STRING" id="652787.SAMN05216490_4934"/>
<gene>
    <name evidence="1" type="ORF">SAMN05216490_4934</name>
</gene>
<sequence length="45" mass="5207">MYHGEKMKLWINSRASKGNYASSLRLPALNYTFITELKTAPQKTF</sequence>
<name>A0A1H2CEZ0_MUCMA</name>
<protein>
    <submittedName>
        <fullName evidence="1">Uncharacterized protein</fullName>
    </submittedName>
</protein>
<organism evidence="1 2">
    <name type="scientific">Mucilaginibacter mallensis</name>
    <dbReference type="NCBI Taxonomy" id="652787"/>
    <lineage>
        <taxon>Bacteria</taxon>
        <taxon>Pseudomonadati</taxon>
        <taxon>Bacteroidota</taxon>
        <taxon>Sphingobacteriia</taxon>
        <taxon>Sphingobacteriales</taxon>
        <taxon>Sphingobacteriaceae</taxon>
        <taxon>Mucilaginibacter</taxon>
    </lineage>
</organism>
<dbReference type="AlphaFoldDB" id="A0A1H2CEZ0"/>
<keyword evidence="2" id="KW-1185">Reference proteome</keyword>
<dbReference type="Proteomes" id="UP000199679">
    <property type="component" value="Chromosome I"/>
</dbReference>
<reference evidence="1 2" key="1">
    <citation type="submission" date="2016-10" db="EMBL/GenBank/DDBJ databases">
        <authorList>
            <person name="de Groot N.N."/>
        </authorList>
    </citation>
    <scope>NUCLEOTIDE SEQUENCE [LARGE SCALE GENOMIC DNA]</scope>
    <source>
        <strain evidence="1 2">MP1X4</strain>
    </source>
</reference>
<evidence type="ECO:0000313" key="1">
    <source>
        <dbReference type="EMBL" id="SDT68676.1"/>
    </source>
</evidence>
<evidence type="ECO:0000313" key="2">
    <source>
        <dbReference type="Proteomes" id="UP000199679"/>
    </source>
</evidence>
<accession>A0A1H2CEZ0</accession>